<comment type="cofactor">
    <cofactor evidence="11">
        <name>thiamine diphosphate</name>
        <dbReference type="ChEBI" id="CHEBI:58937"/>
    </cofactor>
    <text evidence="11">Binds 1 thiamine pyrophosphate per subunit.</text>
</comment>
<dbReference type="CDD" id="cd02007">
    <property type="entry name" value="TPP_DXS"/>
    <property type="match status" value="1"/>
</dbReference>
<dbReference type="UniPathway" id="UPA00064">
    <property type="reaction ID" value="UER00091"/>
</dbReference>
<dbReference type="PROSITE" id="PS00802">
    <property type="entry name" value="TRANSKETOLASE_2"/>
    <property type="match status" value="1"/>
</dbReference>
<feature type="binding site" evidence="11">
    <location>
        <position position="193"/>
    </location>
    <ligand>
        <name>Mg(2+)</name>
        <dbReference type="ChEBI" id="CHEBI:18420"/>
    </ligand>
</feature>
<feature type="binding site" evidence="11">
    <location>
        <position position="302"/>
    </location>
    <ligand>
        <name>thiamine diphosphate</name>
        <dbReference type="ChEBI" id="CHEBI:58937"/>
    </ligand>
</feature>
<name>A0A146G768_TERSA</name>
<dbReference type="Gene3D" id="3.40.50.920">
    <property type="match status" value="1"/>
</dbReference>
<dbReference type="InterPro" id="IPR009014">
    <property type="entry name" value="Transketo_C/PFOR_II"/>
</dbReference>
<comment type="caution">
    <text evidence="13">The sequence shown here is derived from an EMBL/GenBank/DDBJ whole genome shotgun (WGS) entry which is preliminary data.</text>
</comment>
<accession>A0A146G768</accession>
<dbReference type="EMBL" id="BDCO01000002">
    <property type="protein sequence ID" value="GAT33555.1"/>
    <property type="molecule type" value="Genomic_DNA"/>
</dbReference>
<feature type="binding site" evidence="11">
    <location>
        <position position="382"/>
    </location>
    <ligand>
        <name>thiamine diphosphate</name>
        <dbReference type="ChEBI" id="CHEBI:58937"/>
    </ligand>
</feature>
<evidence type="ECO:0000256" key="3">
    <source>
        <dbReference type="ARBA" id="ARBA00011738"/>
    </source>
</evidence>
<keyword evidence="7 11" id="KW-0784">Thiamine biosynthesis</keyword>
<dbReference type="NCBIfam" id="NF003933">
    <property type="entry name" value="PRK05444.2-2"/>
    <property type="match status" value="1"/>
</dbReference>
<dbReference type="SMART" id="SM00861">
    <property type="entry name" value="Transket_pyr"/>
    <property type="match status" value="1"/>
</dbReference>
<dbReference type="AlphaFoldDB" id="A0A146G768"/>
<keyword evidence="8 11" id="KW-0786">Thiamine pyrophosphate</keyword>
<dbReference type="NCBIfam" id="TIGR00204">
    <property type="entry name" value="dxs"/>
    <property type="match status" value="1"/>
</dbReference>
<dbReference type="Proteomes" id="UP000076023">
    <property type="component" value="Unassembled WGS sequence"/>
</dbReference>
<comment type="cofactor">
    <cofactor evidence="11">
        <name>Mg(2+)</name>
        <dbReference type="ChEBI" id="CHEBI:18420"/>
    </cofactor>
    <text evidence="11">Binds 1 Mg(2+) ion per subunit.</text>
</comment>
<dbReference type="FunFam" id="3.40.50.920:FF:000002">
    <property type="entry name" value="1-deoxy-D-xylulose-5-phosphate synthase"/>
    <property type="match status" value="1"/>
</dbReference>
<reference evidence="14" key="1">
    <citation type="journal article" date="2017" name="Genome Announc.">
        <title>Draft Genome Sequence of Terrimicrobium sacchariphilum NM-5T, a Facultative Anaerobic Soil Bacterium of the Class Spartobacteria.</title>
        <authorList>
            <person name="Qiu Y.L."/>
            <person name="Tourlousse D.M."/>
            <person name="Matsuura N."/>
            <person name="Ohashi A."/>
            <person name="Sekiguchi Y."/>
        </authorList>
    </citation>
    <scope>NUCLEOTIDE SEQUENCE [LARGE SCALE GENOMIC DNA]</scope>
    <source>
        <strain evidence="14">NM-5</strain>
    </source>
</reference>
<dbReference type="GO" id="GO:0005829">
    <property type="term" value="C:cytosol"/>
    <property type="evidence" value="ECO:0007669"/>
    <property type="project" value="TreeGrafter"/>
</dbReference>
<feature type="binding site" evidence="11">
    <location>
        <position position="164"/>
    </location>
    <ligand>
        <name>Mg(2+)</name>
        <dbReference type="ChEBI" id="CHEBI:18420"/>
    </ligand>
</feature>
<comment type="catalytic activity">
    <reaction evidence="11">
        <text>D-glyceraldehyde 3-phosphate + pyruvate + H(+) = 1-deoxy-D-xylulose 5-phosphate + CO2</text>
        <dbReference type="Rhea" id="RHEA:12605"/>
        <dbReference type="ChEBI" id="CHEBI:15361"/>
        <dbReference type="ChEBI" id="CHEBI:15378"/>
        <dbReference type="ChEBI" id="CHEBI:16526"/>
        <dbReference type="ChEBI" id="CHEBI:57792"/>
        <dbReference type="ChEBI" id="CHEBI:59776"/>
        <dbReference type="EC" id="2.2.1.7"/>
    </reaction>
</comment>
<dbReference type="GO" id="GO:0030976">
    <property type="term" value="F:thiamine pyrophosphate binding"/>
    <property type="evidence" value="ECO:0007669"/>
    <property type="project" value="UniProtKB-UniRule"/>
</dbReference>
<dbReference type="InterPro" id="IPR033248">
    <property type="entry name" value="Transketolase_C"/>
</dbReference>
<dbReference type="InParanoid" id="A0A146G768"/>
<evidence type="ECO:0000256" key="11">
    <source>
        <dbReference type="HAMAP-Rule" id="MF_00315"/>
    </source>
</evidence>
<dbReference type="InterPro" id="IPR005475">
    <property type="entry name" value="Transketolase-like_Pyr-bd"/>
</dbReference>
<keyword evidence="14" id="KW-1185">Reference proteome</keyword>
<dbReference type="PANTHER" id="PTHR43322">
    <property type="entry name" value="1-D-DEOXYXYLULOSE 5-PHOSPHATE SYNTHASE-RELATED"/>
    <property type="match status" value="1"/>
</dbReference>
<dbReference type="InterPro" id="IPR005477">
    <property type="entry name" value="Dxylulose-5-P_synthase"/>
</dbReference>
<evidence type="ECO:0000256" key="4">
    <source>
        <dbReference type="ARBA" id="ARBA00022679"/>
    </source>
</evidence>
<gene>
    <name evidence="11" type="primary">dxs</name>
    <name evidence="13" type="ORF">TSACC_21972</name>
</gene>
<evidence type="ECO:0000256" key="6">
    <source>
        <dbReference type="ARBA" id="ARBA00022842"/>
    </source>
</evidence>
<evidence type="ECO:0000256" key="8">
    <source>
        <dbReference type="ARBA" id="ARBA00023052"/>
    </source>
</evidence>
<dbReference type="EC" id="2.2.1.7" evidence="11"/>
<evidence type="ECO:0000313" key="14">
    <source>
        <dbReference type="Proteomes" id="UP000076023"/>
    </source>
</evidence>
<dbReference type="SUPFAM" id="SSF52518">
    <property type="entry name" value="Thiamin diphosphate-binding fold (THDP-binding)"/>
    <property type="match status" value="2"/>
</dbReference>
<dbReference type="InterPro" id="IPR029061">
    <property type="entry name" value="THDP-binding"/>
</dbReference>
<dbReference type="Pfam" id="PF02779">
    <property type="entry name" value="Transket_pyr"/>
    <property type="match status" value="1"/>
</dbReference>
<dbReference type="FunCoup" id="A0A146G768">
    <property type="interactions" value="501"/>
</dbReference>
<comment type="subunit">
    <text evidence="3 11">Homodimer.</text>
</comment>
<dbReference type="Pfam" id="PF13292">
    <property type="entry name" value="DXP_synthase_N"/>
    <property type="match status" value="1"/>
</dbReference>
<feature type="binding site" evidence="11">
    <location>
        <position position="193"/>
    </location>
    <ligand>
        <name>thiamine diphosphate</name>
        <dbReference type="ChEBI" id="CHEBI:58937"/>
    </ligand>
</feature>
<dbReference type="Gene3D" id="3.40.50.970">
    <property type="match status" value="2"/>
</dbReference>
<dbReference type="GO" id="GO:0019288">
    <property type="term" value="P:isopentenyl diphosphate biosynthetic process, methylerythritol 4-phosphate pathway"/>
    <property type="evidence" value="ECO:0007669"/>
    <property type="project" value="TreeGrafter"/>
</dbReference>
<evidence type="ECO:0000256" key="2">
    <source>
        <dbReference type="ARBA" id="ARBA00011081"/>
    </source>
</evidence>
<evidence type="ECO:0000256" key="9">
    <source>
        <dbReference type="ARBA" id="ARBA00023229"/>
    </source>
</evidence>
<organism evidence="13 14">
    <name type="scientific">Terrimicrobium sacchariphilum</name>
    <dbReference type="NCBI Taxonomy" id="690879"/>
    <lineage>
        <taxon>Bacteria</taxon>
        <taxon>Pseudomonadati</taxon>
        <taxon>Verrucomicrobiota</taxon>
        <taxon>Terrimicrobiia</taxon>
        <taxon>Terrimicrobiales</taxon>
        <taxon>Terrimicrobiaceae</taxon>
        <taxon>Terrimicrobium</taxon>
    </lineage>
</organism>
<dbReference type="FunFam" id="3.40.50.970:FF:000005">
    <property type="entry name" value="1-deoxy-D-xylulose-5-phosphate synthase"/>
    <property type="match status" value="1"/>
</dbReference>
<evidence type="ECO:0000256" key="5">
    <source>
        <dbReference type="ARBA" id="ARBA00022723"/>
    </source>
</evidence>
<dbReference type="STRING" id="690879.TSACC_21972"/>
<evidence type="ECO:0000256" key="1">
    <source>
        <dbReference type="ARBA" id="ARBA00004980"/>
    </source>
</evidence>
<dbReference type="GO" id="GO:0008661">
    <property type="term" value="F:1-deoxy-D-xylulose-5-phosphate synthase activity"/>
    <property type="evidence" value="ECO:0007669"/>
    <property type="project" value="UniProtKB-UniRule"/>
</dbReference>
<dbReference type="SUPFAM" id="SSF52922">
    <property type="entry name" value="TK C-terminal domain-like"/>
    <property type="match status" value="1"/>
</dbReference>
<keyword evidence="9 11" id="KW-0414">Isoprene biosynthesis</keyword>
<evidence type="ECO:0000313" key="13">
    <source>
        <dbReference type="EMBL" id="GAT33555.1"/>
    </source>
</evidence>
<keyword evidence="5 11" id="KW-0479">Metal-binding</keyword>
<feature type="binding site" evidence="11">
    <location>
        <position position="92"/>
    </location>
    <ligand>
        <name>thiamine diphosphate</name>
        <dbReference type="ChEBI" id="CHEBI:58937"/>
    </ligand>
</feature>
<evidence type="ECO:0000259" key="12">
    <source>
        <dbReference type="SMART" id="SM00861"/>
    </source>
</evidence>
<dbReference type="GO" id="GO:0000287">
    <property type="term" value="F:magnesium ion binding"/>
    <property type="evidence" value="ECO:0007669"/>
    <property type="project" value="UniProtKB-UniRule"/>
</dbReference>
<comment type="pathway">
    <text evidence="1 11">Metabolic intermediate biosynthesis; 1-deoxy-D-xylulose 5-phosphate biosynthesis; 1-deoxy-D-xylulose 5-phosphate from D-glyceraldehyde 3-phosphate and pyruvate: step 1/1.</text>
</comment>
<comment type="function">
    <text evidence="10 11">Catalyzes the acyloin condensation reaction between C atoms 2 and 3 of pyruvate and glyceraldehyde 3-phosphate to yield 1-deoxy-D-xylulose-5-phosphate (DXP).</text>
</comment>
<keyword evidence="4 11" id="KW-0808">Transferase</keyword>
<dbReference type="PANTHER" id="PTHR43322:SF5">
    <property type="entry name" value="1-DEOXY-D-XYLULOSE-5-PHOSPHATE SYNTHASE, CHLOROPLASTIC"/>
    <property type="match status" value="1"/>
</dbReference>
<dbReference type="HAMAP" id="MF_00315">
    <property type="entry name" value="DXP_synth"/>
    <property type="match status" value="1"/>
</dbReference>
<feature type="domain" description="Transketolase-like pyrimidine-binding" evidence="12">
    <location>
        <begin position="331"/>
        <end position="496"/>
    </location>
</feature>
<comment type="similarity">
    <text evidence="2 11">Belongs to the transketolase family. DXPS subfamily.</text>
</comment>
<feature type="binding site" evidence="11">
    <location>
        <begin position="165"/>
        <end position="166"/>
    </location>
    <ligand>
        <name>thiamine diphosphate</name>
        <dbReference type="ChEBI" id="CHEBI:58937"/>
    </ligand>
</feature>
<dbReference type="GO" id="GO:0016114">
    <property type="term" value="P:terpenoid biosynthetic process"/>
    <property type="evidence" value="ECO:0007669"/>
    <property type="project" value="UniProtKB-UniRule"/>
</dbReference>
<evidence type="ECO:0000256" key="7">
    <source>
        <dbReference type="ARBA" id="ARBA00022977"/>
    </source>
</evidence>
<sequence length="650" mass="70756">MPPVPLDWTISIRIQMNHNESLLSQIHSPTDVKSIEEKDLTQLAAEIREELIRVLSETGGHLGPNLGVVELTIALHRVFETPRDKFLFDVSHQGYVHKLLTGRRDRFSTIRQYEGLNGFLLRTESEHDCYGAGHAGTALSAALGMAAGRDQVGGDEHVVCVAGDAAFTCGVSFEALNNVATTTKRLIVVLNDNEWSIAKNVGAVAEYLNRIVTNPAFSDLHEKAGKFVEWLGGKYARSLAHKVEAGMKNLLAPSVIFEDLGLRYYGPIDGHDIPLLIRTFEFLKTQNEPVILHILTQKGKGYAPALAKPDKFHGLGKFQLDTGETLASPSPTYSELLGKTLADFADHNNKIVAITAAMPTGTGLVNFAKRHPAKCYDVGIAEEHAALFASGLAIQGLKPFLAIYSTFMQRAYDMIIHDIALQNLNVCLCMDRAGLSGDDGPTHHGLFDIAYLRPVPGLVHMQPKDEEEFVDMLWTMANYHEGPIAIRYPRGSGTGAVPKAQPKILEIGKSEVIRHGKQVAIVALGNMVEVALDTAAMLEEKGISTAVINARWIKPLDAATIEFFARGCEVLCTMEDHVLTNGFGCGVMELLADQHVTTPVVRIGWPDQFVEHGTVPILRAKHGLTAEAAVEKIVSALPATKVSSRTIPAA</sequence>
<evidence type="ECO:0000256" key="10">
    <source>
        <dbReference type="ARBA" id="ARBA00055605"/>
    </source>
</evidence>
<dbReference type="InterPro" id="IPR020826">
    <property type="entry name" value="Transketolase_BS"/>
</dbReference>
<protein>
    <recommendedName>
        <fullName evidence="11">1-deoxy-D-xylulose-5-phosphate synthase</fullName>
        <ecNumber evidence="11">2.2.1.7</ecNumber>
    </recommendedName>
    <alternativeName>
        <fullName evidence="11">1-deoxyxylulose-5-phosphate synthase</fullName>
        <shortName evidence="11">DXP synthase</shortName>
        <shortName evidence="11">DXPS</shortName>
    </alternativeName>
</protein>
<keyword evidence="6 11" id="KW-0460">Magnesium</keyword>
<proteinExistence type="inferred from homology"/>
<dbReference type="GO" id="GO:0009228">
    <property type="term" value="P:thiamine biosynthetic process"/>
    <property type="evidence" value="ECO:0007669"/>
    <property type="project" value="UniProtKB-UniRule"/>
</dbReference>
<dbReference type="Pfam" id="PF02780">
    <property type="entry name" value="Transketolase_C"/>
    <property type="match status" value="1"/>
</dbReference>
<dbReference type="CDD" id="cd07033">
    <property type="entry name" value="TPP_PYR_DXS_TK_like"/>
    <property type="match status" value="1"/>
</dbReference>
<feature type="binding site" evidence="11">
    <location>
        <begin position="133"/>
        <end position="135"/>
    </location>
    <ligand>
        <name>thiamine diphosphate</name>
        <dbReference type="ChEBI" id="CHEBI:58937"/>
    </ligand>
</feature>